<proteinExistence type="predicted"/>
<reference evidence="2" key="1">
    <citation type="journal article" date="2022" name="Mol. Ecol. Resour.">
        <title>The genomes of chicory, endive, great burdock and yacon provide insights into Asteraceae palaeo-polyploidization history and plant inulin production.</title>
        <authorList>
            <person name="Fan W."/>
            <person name="Wang S."/>
            <person name="Wang H."/>
            <person name="Wang A."/>
            <person name="Jiang F."/>
            <person name="Liu H."/>
            <person name="Zhao H."/>
            <person name="Xu D."/>
            <person name="Zhang Y."/>
        </authorList>
    </citation>
    <scope>NUCLEOTIDE SEQUENCE [LARGE SCALE GENOMIC DNA]</scope>
    <source>
        <strain evidence="2">cv. Punajuju</strain>
    </source>
</reference>
<evidence type="ECO:0000313" key="1">
    <source>
        <dbReference type="EMBL" id="KAI3768183.1"/>
    </source>
</evidence>
<organism evidence="1 2">
    <name type="scientific">Cichorium intybus</name>
    <name type="common">Chicory</name>
    <dbReference type="NCBI Taxonomy" id="13427"/>
    <lineage>
        <taxon>Eukaryota</taxon>
        <taxon>Viridiplantae</taxon>
        <taxon>Streptophyta</taxon>
        <taxon>Embryophyta</taxon>
        <taxon>Tracheophyta</taxon>
        <taxon>Spermatophyta</taxon>
        <taxon>Magnoliopsida</taxon>
        <taxon>eudicotyledons</taxon>
        <taxon>Gunneridae</taxon>
        <taxon>Pentapetalae</taxon>
        <taxon>asterids</taxon>
        <taxon>campanulids</taxon>
        <taxon>Asterales</taxon>
        <taxon>Asteraceae</taxon>
        <taxon>Cichorioideae</taxon>
        <taxon>Cichorieae</taxon>
        <taxon>Cichoriinae</taxon>
        <taxon>Cichorium</taxon>
    </lineage>
</organism>
<dbReference type="EMBL" id="CM042011">
    <property type="protein sequence ID" value="KAI3768183.1"/>
    <property type="molecule type" value="Genomic_DNA"/>
</dbReference>
<name>A0ACB9FBM7_CICIN</name>
<keyword evidence="2" id="KW-1185">Reference proteome</keyword>
<comment type="caution">
    <text evidence="1">The sequence shown here is derived from an EMBL/GenBank/DDBJ whole genome shotgun (WGS) entry which is preliminary data.</text>
</comment>
<gene>
    <name evidence="1" type="ORF">L2E82_18645</name>
</gene>
<accession>A0ACB9FBM7</accession>
<dbReference type="Proteomes" id="UP001055811">
    <property type="component" value="Linkage Group LG03"/>
</dbReference>
<protein>
    <submittedName>
        <fullName evidence="1">Uncharacterized protein</fullName>
    </submittedName>
</protein>
<reference evidence="1 2" key="2">
    <citation type="journal article" date="2022" name="Mol. Ecol. Resour.">
        <title>The genomes of chicory, endive, great burdock and yacon provide insights into Asteraceae paleo-polyploidization history and plant inulin production.</title>
        <authorList>
            <person name="Fan W."/>
            <person name="Wang S."/>
            <person name="Wang H."/>
            <person name="Wang A."/>
            <person name="Jiang F."/>
            <person name="Liu H."/>
            <person name="Zhao H."/>
            <person name="Xu D."/>
            <person name="Zhang Y."/>
        </authorList>
    </citation>
    <scope>NUCLEOTIDE SEQUENCE [LARGE SCALE GENOMIC DNA]</scope>
    <source>
        <strain evidence="2">cv. Punajuju</strain>
        <tissue evidence="1">Leaves</tissue>
    </source>
</reference>
<evidence type="ECO:0000313" key="2">
    <source>
        <dbReference type="Proteomes" id="UP001055811"/>
    </source>
</evidence>
<sequence>MAPGRAAVATGGAAVDSGGATDSNYTSTSFSRLQEALRALWKTAFPEEELSDLISEQWKEMGWQGKDPSTDFRGAGFISLENLLYFARNFKKSFQDLLRKQEGDRSMWEYPFAVAGVNITFMLIQMLDLESGKLAYRLKSEGATILMAAGDTFRAAPSDQLGIWAERTGCEIVLAEKEKAKASSGR</sequence>